<keyword evidence="3" id="KW-1185">Reference proteome</keyword>
<reference evidence="2 3" key="1">
    <citation type="journal article" date="2021" name="bioRxiv">
        <title>Chromosome-scale and haplotype-resolved genome assembly of a tetraploid potato cultivar.</title>
        <authorList>
            <person name="Sun H."/>
            <person name="Jiao W.-B."/>
            <person name="Krause K."/>
            <person name="Campoy J.A."/>
            <person name="Goel M."/>
            <person name="Folz-Donahue K."/>
            <person name="Kukat C."/>
            <person name="Huettel B."/>
            <person name="Schneeberger K."/>
        </authorList>
    </citation>
    <scope>NUCLEOTIDE SEQUENCE [LARGE SCALE GENOMIC DNA]</scope>
    <source>
        <strain evidence="2">SolTubOtavaFocal</strain>
        <tissue evidence="2">Leaves</tissue>
    </source>
</reference>
<feature type="compositionally biased region" description="Basic and acidic residues" evidence="1">
    <location>
        <begin position="178"/>
        <end position="195"/>
    </location>
</feature>
<feature type="compositionally biased region" description="Basic and acidic residues" evidence="1">
    <location>
        <begin position="51"/>
        <end position="129"/>
    </location>
</feature>
<dbReference type="Proteomes" id="UP000826656">
    <property type="component" value="Unassembled WGS sequence"/>
</dbReference>
<proteinExistence type="predicted"/>
<gene>
    <name evidence="2" type="ORF">KY290_010853</name>
</gene>
<evidence type="ECO:0000313" key="3">
    <source>
        <dbReference type="Proteomes" id="UP000826656"/>
    </source>
</evidence>
<feature type="compositionally biased region" description="Basic and acidic residues" evidence="1">
    <location>
        <begin position="205"/>
        <end position="218"/>
    </location>
</feature>
<feature type="compositionally biased region" description="Basic and acidic residues" evidence="1">
    <location>
        <begin position="139"/>
        <end position="169"/>
    </location>
</feature>
<evidence type="ECO:0000313" key="2">
    <source>
        <dbReference type="EMBL" id="KAH0773716.1"/>
    </source>
</evidence>
<comment type="caution">
    <text evidence="2">The sequence shown here is derived from an EMBL/GenBank/DDBJ whole genome shotgun (WGS) entry which is preliminary data.</text>
</comment>
<sequence>MGVRKKTGEVVEKWVAIKYDYVPKYCKTCKLQGHNENECFIISPELYPKEEKESNAEKLIGDKKEELERRSKGKEKMVEHKGEIKQGENNNLKEKSRMKFEEGDKYHNRGGRREQVCHPRKLLVKDHNVQTHNMYEALGENKEKEEGEISVIKEVEEGKISEEERRVADQYESQSGRGTDRDKIEEENKEKRDCDEKNEEETEDSQERQEHDIRRRIE</sequence>
<feature type="region of interest" description="Disordered" evidence="1">
    <location>
        <begin position="51"/>
        <end position="218"/>
    </location>
</feature>
<organism evidence="2 3">
    <name type="scientific">Solanum tuberosum</name>
    <name type="common">Potato</name>
    <dbReference type="NCBI Taxonomy" id="4113"/>
    <lineage>
        <taxon>Eukaryota</taxon>
        <taxon>Viridiplantae</taxon>
        <taxon>Streptophyta</taxon>
        <taxon>Embryophyta</taxon>
        <taxon>Tracheophyta</taxon>
        <taxon>Spermatophyta</taxon>
        <taxon>Magnoliopsida</taxon>
        <taxon>eudicotyledons</taxon>
        <taxon>Gunneridae</taxon>
        <taxon>Pentapetalae</taxon>
        <taxon>asterids</taxon>
        <taxon>lamiids</taxon>
        <taxon>Solanales</taxon>
        <taxon>Solanaceae</taxon>
        <taxon>Solanoideae</taxon>
        <taxon>Solaneae</taxon>
        <taxon>Solanum</taxon>
    </lineage>
</organism>
<name>A0ABQ7W071_SOLTU</name>
<evidence type="ECO:0000256" key="1">
    <source>
        <dbReference type="SAM" id="MobiDB-lite"/>
    </source>
</evidence>
<accession>A0ABQ7W071</accession>
<protein>
    <submittedName>
        <fullName evidence="2">Uncharacterized protein</fullName>
    </submittedName>
</protein>
<dbReference type="EMBL" id="JAIVGD010000005">
    <property type="protein sequence ID" value="KAH0773716.1"/>
    <property type="molecule type" value="Genomic_DNA"/>
</dbReference>